<accession>S4VZS0</accession>
<dbReference type="EMBL" id="KC977571">
    <property type="protein sequence ID" value="AGO85868.2"/>
    <property type="molecule type" value="Genomic_DNA"/>
</dbReference>
<dbReference type="KEGG" id="vg:16607655"/>
<proteinExistence type="predicted"/>
<evidence type="ECO:0000313" key="2">
    <source>
        <dbReference type="EMBL" id="AGO85868.2"/>
    </source>
</evidence>
<dbReference type="GeneID" id="16607655"/>
<sequence length="55" mass="6442">MTTTTRDRRHSALVSLGGFLSLFLFVFGVRQWPLGGLLAAFAVRWFQRNFIYYKK</sequence>
<dbReference type="Proteomes" id="UP000204584">
    <property type="component" value="Segment"/>
</dbReference>
<keyword evidence="1" id="KW-0472">Membrane</keyword>
<keyword evidence="3" id="KW-1185">Reference proteome</keyword>
<dbReference type="RefSeq" id="YP_008438948.2">
    <property type="nucleotide sequence ID" value="NC_022098.1"/>
</dbReference>
<name>S4VZS0_9VIRU</name>
<evidence type="ECO:0000313" key="3">
    <source>
        <dbReference type="Proteomes" id="UP000204584"/>
    </source>
</evidence>
<keyword evidence="1" id="KW-0812">Transmembrane</keyword>
<organism evidence="2 3">
    <name type="scientific">Pandoravirus salinus</name>
    <dbReference type="NCBI Taxonomy" id="1349410"/>
    <lineage>
        <taxon>Viruses</taxon>
        <taxon>Pandoravirus</taxon>
    </lineage>
</organism>
<evidence type="ECO:0000256" key="1">
    <source>
        <dbReference type="SAM" id="Phobius"/>
    </source>
</evidence>
<protein>
    <submittedName>
        <fullName evidence="2">Uncharacterized protein</fullName>
    </submittedName>
</protein>
<keyword evidence="1" id="KW-1133">Transmembrane helix</keyword>
<feature type="transmembrane region" description="Helical" evidence="1">
    <location>
        <begin position="12"/>
        <end position="29"/>
    </location>
</feature>
<reference evidence="2 3" key="1">
    <citation type="journal article" date="2013" name="Science">
        <title>Pandoraviruses: amoeba viruses with genomes up to 2.5 Mb reaching that of parasitic eukaryotes.</title>
        <authorList>
            <person name="Philippe N."/>
            <person name="Legendre M."/>
            <person name="Doutre G."/>
            <person name="Coute Y."/>
            <person name="Poirot O."/>
            <person name="Lescot M."/>
            <person name="Arslan D."/>
            <person name="Seltzer V."/>
            <person name="Bertaux L."/>
            <person name="Bruley C."/>
            <person name="Garin J."/>
            <person name="Claverie J.M."/>
            <person name="Abergel C."/>
        </authorList>
    </citation>
    <scope>NUCLEOTIDE SEQUENCE [LARGE SCALE GENOMIC DNA]</scope>
</reference>
<gene>
    <name evidence="2" type="ORF">psal_cds_1424</name>
</gene>